<dbReference type="InterPro" id="IPR017900">
    <property type="entry name" value="4Fe4S_Fe_S_CS"/>
</dbReference>
<dbReference type="PROSITE" id="PS51379">
    <property type="entry name" value="4FE4S_FER_2"/>
    <property type="match status" value="2"/>
</dbReference>
<evidence type="ECO:0000256" key="6">
    <source>
        <dbReference type="ARBA" id="ARBA00023004"/>
    </source>
</evidence>
<dbReference type="PANTHER" id="PTHR43687:SF6">
    <property type="entry name" value="L-ASPARTATE SEMIALDEHYDE SULFURTRANSFERASE IRON-SULFUR SUBUNIT"/>
    <property type="match status" value="1"/>
</dbReference>
<proteinExistence type="predicted"/>
<keyword evidence="7" id="KW-0411">Iron-sulfur</keyword>
<organism evidence="9 10">
    <name type="scientific">Clostridium acidisoli DSM 12555</name>
    <dbReference type="NCBI Taxonomy" id="1121291"/>
    <lineage>
        <taxon>Bacteria</taxon>
        <taxon>Bacillati</taxon>
        <taxon>Bacillota</taxon>
        <taxon>Clostridia</taxon>
        <taxon>Eubacteriales</taxon>
        <taxon>Clostridiaceae</taxon>
        <taxon>Clostridium</taxon>
    </lineage>
</organism>
<dbReference type="Gene3D" id="3.30.70.20">
    <property type="match status" value="1"/>
</dbReference>
<dbReference type="SUPFAM" id="SSF54862">
    <property type="entry name" value="4Fe-4S ferredoxins"/>
    <property type="match status" value="1"/>
</dbReference>
<keyword evidence="6" id="KW-0408">Iron</keyword>
<evidence type="ECO:0000313" key="9">
    <source>
        <dbReference type="EMBL" id="SMC28764.1"/>
    </source>
</evidence>
<keyword evidence="5" id="KW-0249">Electron transport</keyword>
<dbReference type="OrthoDB" id="9807879at2"/>
<protein>
    <submittedName>
        <fullName evidence="9">Adenylylsulfate reductase subunit B</fullName>
    </submittedName>
</protein>
<evidence type="ECO:0000256" key="1">
    <source>
        <dbReference type="ARBA" id="ARBA00022448"/>
    </source>
</evidence>
<accession>A0A1W1XY28</accession>
<evidence type="ECO:0000259" key="8">
    <source>
        <dbReference type="PROSITE" id="PS51379"/>
    </source>
</evidence>
<feature type="domain" description="4Fe-4S ferredoxin-type" evidence="8">
    <location>
        <begin position="31"/>
        <end position="61"/>
    </location>
</feature>
<dbReference type="InterPro" id="IPR017896">
    <property type="entry name" value="4Fe4S_Fe-S-bd"/>
</dbReference>
<sequence>MSIKIKENKCVGCNKCVEVCPGSLIYKNEQNKAFIKYEKDCWGCTACLKECKFSAIEYYLGVDIGGNGAHLYVEENEDTLNWHIVCKNENETVITTNRKESNKY</sequence>
<evidence type="ECO:0000256" key="7">
    <source>
        <dbReference type="ARBA" id="ARBA00023014"/>
    </source>
</evidence>
<dbReference type="EMBL" id="FWXH01000029">
    <property type="protein sequence ID" value="SMC28764.1"/>
    <property type="molecule type" value="Genomic_DNA"/>
</dbReference>
<dbReference type="PANTHER" id="PTHR43687">
    <property type="entry name" value="ADENYLYLSULFATE REDUCTASE, BETA SUBUNIT"/>
    <property type="match status" value="1"/>
</dbReference>
<dbReference type="RefSeq" id="WP_084117648.1">
    <property type="nucleotide sequence ID" value="NZ_FWXH01000029.1"/>
</dbReference>
<keyword evidence="3" id="KW-0479">Metal-binding</keyword>
<dbReference type="GO" id="GO:0046872">
    <property type="term" value="F:metal ion binding"/>
    <property type="evidence" value="ECO:0007669"/>
    <property type="project" value="UniProtKB-KW"/>
</dbReference>
<dbReference type="Proteomes" id="UP000192468">
    <property type="component" value="Unassembled WGS sequence"/>
</dbReference>
<dbReference type="AlphaFoldDB" id="A0A1W1XY28"/>
<name>A0A1W1XY28_9CLOT</name>
<keyword evidence="2" id="KW-0004">4Fe-4S</keyword>
<keyword evidence="4" id="KW-0677">Repeat</keyword>
<evidence type="ECO:0000256" key="2">
    <source>
        <dbReference type="ARBA" id="ARBA00022485"/>
    </source>
</evidence>
<dbReference type="GO" id="GO:0051539">
    <property type="term" value="F:4 iron, 4 sulfur cluster binding"/>
    <property type="evidence" value="ECO:0007669"/>
    <property type="project" value="UniProtKB-KW"/>
</dbReference>
<evidence type="ECO:0000256" key="4">
    <source>
        <dbReference type="ARBA" id="ARBA00022737"/>
    </source>
</evidence>
<reference evidence="9 10" key="1">
    <citation type="submission" date="2017-04" db="EMBL/GenBank/DDBJ databases">
        <authorList>
            <person name="Afonso C.L."/>
            <person name="Miller P.J."/>
            <person name="Scott M.A."/>
            <person name="Spackman E."/>
            <person name="Goraichik I."/>
            <person name="Dimitrov K.M."/>
            <person name="Suarez D.L."/>
            <person name="Swayne D.E."/>
        </authorList>
    </citation>
    <scope>NUCLEOTIDE SEQUENCE [LARGE SCALE GENOMIC DNA]</scope>
    <source>
        <strain evidence="9 10">DSM 12555</strain>
    </source>
</reference>
<feature type="domain" description="4Fe-4S ferredoxin-type" evidence="8">
    <location>
        <begin position="1"/>
        <end position="30"/>
    </location>
</feature>
<keyword evidence="10" id="KW-1185">Reference proteome</keyword>
<dbReference type="InterPro" id="IPR050572">
    <property type="entry name" value="Fe-S_Ferredoxin"/>
</dbReference>
<keyword evidence="1" id="KW-0813">Transport</keyword>
<gene>
    <name evidence="9" type="ORF">SAMN02745134_03659</name>
</gene>
<dbReference type="PROSITE" id="PS00198">
    <property type="entry name" value="4FE4S_FER_1"/>
    <property type="match status" value="1"/>
</dbReference>
<evidence type="ECO:0000313" key="10">
    <source>
        <dbReference type="Proteomes" id="UP000192468"/>
    </source>
</evidence>
<evidence type="ECO:0000256" key="3">
    <source>
        <dbReference type="ARBA" id="ARBA00022723"/>
    </source>
</evidence>
<evidence type="ECO:0000256" key="5">
    <source>
        <dbReference type="ARBA" id="ARBA00022982"/>
    </source>
</evidence>
<dbReference type="Pfam" id="PF12838">
    <property type="entry name" value="Fer4_7"/>
    <property type="match status" value="1"/>
</dbReference>
<dbReference type="STRING" id="1121291.SAMN02745134_03659"/>